<keyword evidence="5" id="KW-1185">Reference proteome</keyword>
<name>A0ABT5VI03_9BACI</name>
<feature type="domain" description="Nucleotidyltransferase-like" evidence="1">
    <location>
        <begin position="1"/>
        <end position="118"/>
    </location>
</feature>
<dbReference type="Gene3D" id="1.10.10.10">
    <property type="entry name" value="Winged helix-like DNA-binding domain superfamily/Winged helix DNA-binding domain"/>
    <property type="match status" value="1"/>
</dbReference>
<dbReference type="InterPro" id="IPR043519">
    <property type="entry name" value="NT_sf"/>
</dbReference>
<gene>
    <name evidence="4" type="ORF">N7Z68_16110</name>
</gene>
<evidence type="ECO:0000259" key="1">
    <source>
        <dbReference type="Pfam" id="PF14540"/>
    </source>
</evidence>
<feature type="domain" description="YgxA-like substrate binding" evidence="3">
    <location>
        <begin position="120"/>
        <end position="218"/>
    </location>
</feature>
<organism evidence="4 5">
    <name type="scientific">Alkalihalobacterium chitinilyticum</name>
    <dbReference type="NCBI Taxonomy" id="2980103"/>
    <lineage>
        <taxon>Bacteria</taxon>
        <taxon>Bacillati</taxon>
        <taxon>Bacillota</taxon>
        <taxon>Bacilli</taxon>
        <taxon>Bacillales</taxon>
        <taxon>Bacillaceae</taxon>
        <taxon>Alkalihalobacterium</taxon>
    </lineage>
</organism>
<evidence type="ECO:0000259" key="3">
    <source>
        <dbReference type="Pfam" id="PF22339"/>
    </source>
</evidence>
<evidence type="ECO:0000259" key="2">
    <source>
        <dbReference type="Pfam" id="PF18576"/>
    </source>
</evidence>
<dbReference type="Pfam" id="PF22339">
    <property type="entry name" value="YgxA-like_sub_bind"/>
    <property type="match status" value="1"/>
</dbReference>
<feature type="domain" description="YgxA-like helix-turn-helix" evidence="2">
    <location>
        <begin position="225"/>
        <end position="286"/>
    </location>
</feature>
<dbReference type="InterPro" id="IPR054515">
    <property type="entry name" value="YgxA-like_substrate-bd"/>
</dbReference>
<dbReference type="RefSeq" id="WP_275119487.1">
    <property type="nucleotide sequence ID" value="NZ_JAOTPO010000011.1"/>
</dbReference>
<dbReference type="EMBL" id="JAOTPO010000011">
    <property type="protein sequence ID" value="MDE5414885.1"/>
    <property type="molecule type" value="Genomic_DNA"/>
</dbReference>
<dbReference type="Gene3D" id="1.20.120.330">
    <property type="entry name" value="Nucleotidyltransferases domain 2"/>
    <property type="match status" value="1"/>
</dbReference>
<comment type="caution">
    <text evidence="4">The sequence shown here is derived from an EMBL/GenBank/DDBJ whole genome shotgun (WGS) entry which is preliminary data.</text>
</comment>
<sequence length="288" mass="34213">MEVMLRQLYQDKASEPDTLGILIVEKDAGFDSITDGQDVILLIIKEKGTSPWFVRHYEYLDKTVSMNIIDEERLFQWMISGANRRFIDWVFNGKVLFDRNEYVYYMKKRINDFPFEERQQKLGIEFSKLIRRYEKGKALYQSENYYDAFNHILHALHHQARLSVIERGFYPEITVWDQVKHIEPETFKLYQELLMGQETIEKRIELVLLANEFAITSKAQLGSMHILKIMNTSMDPWSISELMEHPELKEYSIDLELLVSFLVQKGAIEVIHNETKAKGIYHRLYECR</sequence>
<protein>
    <submittedName>
        <fullName evidence="4">Nucleotidyltransferase-like protein</fullName>
    </submittedName>
</protein>
<dbReference type="InterPro" id="IPR036388">
    <property type="entry name" value="WH-like_DNA-bd_sf"/>
</dbReference>
<dbReference type="Pfam" id="PF18576">
    <property type="entry name" value="HTH_52"/>
    <property type="match status" value="1"/>
</dbReference>
<dbReference type="Proteomes" id="UP001148125">
    <property type="component" value="Unassembled WGS sequence"/>
</dbReference>
<evidence type="ECO:0000313" key="4">
    <source>
        <dbReference type="EMBL" id="MDE5414885.1"/>
    </source>
</evidence>
<dbReference type="Gene3D" id="3.30.460.10">
    <property type="entry name" value="Beta Polymerase, domain 2"/>
    <property type="match status" value="1"/>
</dbReference>
<proteinExistence type="predicted"/>
<dbReference type="InterPro" id="IPR041143">
    <property type="entry name" value="YgxA_HTH"/>
</dbReference>
<evidence type="ECO:0000313" key="5">
    <source>
        <dbReference type="Proteomes" id="UP001148125"/>
    </source>
</evidence>
<dbReference type="Pfam" id="PF14540">
    <property type="entry name" value="NTF-like"/>
    <property type="match status" value="1"/>
</dbReference>
<accession>A0ABT5VI03</accession>
<dbReference type="InterPro" id="IPR029348">
    <property type="entry name" value="NTF-like"/>
</dbReference>
<reference evidence="4" key="1">
    <citation type="submission" date="2024-05" db="EMBL/GenBank/DDBJ databases">
        <title>Alkalihalobacillus sp. strain MEB203 novel alkaliphilic bacterium from Lonar Lake, India.</title>
        <authorList>
            <person name="Joshi A."/>
            <person name="Thite S."/>
            <person name="Mengade P."/>
        </authorList>
    </citation>
    <scope>NUCLEOTIDE SEQUENCE</scope>
    <source>
        <strain evidence="4">MEB 203</strain>
    </source>
</reference>